<name>A0A0H3U7L2_9BACT</name>
<dbReference type="GO" id="GO:0016042">
    <property type="term" value="P:lipid catabolic process"/>
    <property type="evidence" value="ECO:0007669"/>
    <property type="project" value="UniProtKB-ARBA"/>
</dbReference>
<evidence type="ECO:0000313" key="2">
    <source>
        <dbReference type="EMBL" id="AIF26554.1"/>
    </source>
</evidence>
<dbReference type="Pfam" id="PF18564">
    <property type="entry name" value="Glyco_hydro_5_C"/>
    <property type="match status" value="1"/>
</dbReference>
<proteinExistence type="predicted"/>
<dbReference type="InterPro" id="IPR013780">
    <property type="entry name" value="Glyco_hydro_b"/>
</dbReference>
<sequence length="297" mass="33112">MEGNQAEPFRVLCLDGGGMRGAYQAAYLSTFADRIRAVDGDAGEVDVGRAFDLMTAILTEHFDRFDKDILMPFYNRILRAVRKVSDIPLVTGANIYGTAVKTGIGKLTDSHGNVDTQQIYAPHGYDSVVDTDKYDEYSKENVTNVFAQKRASQLELQLPVIVGEWGNFPSGDYTDGLIRHMTGILEEYLWSSTYHQYVDGMENDQNYRSLERGYPVRIAGSLNSYHYDYEKKKLTAKWEAKKNGKTIIYMPDLSAIRKSELSVSMKSEAAIKPIKDAPGGFVSIVALEDGMLEAVIG</sequence>
<feature type="domain" description="Glycoside hydrolase family 5 C-terminal" evidence="1">
    <location>
        <begin position="212"/>
        <end position="265"/>
    </location>
</feature>
<evidence type="ECO:0000259" key="1">
    <source>
        <dbReference type="Pfam" id="PF18564"/>
    </source>
</evidence>
<dbReference type="InterPro" id="IPR041036">
    <property type="entry name" value="GH5_C"/>
</dbReference>
<dbReference type="InterPro" id="IPR017853">
    <property type="entry name" value="GH"/>
</dbReference>
<organism evidence="2">
    <name type="scientific">uncultured bacterium fosmid pJB45G2</name>
    <dbReference type="NCBI Taxonomy" id="1478065"/>
    <lineage>
        <taxon>Bacteria</taxon>
        <taxon>environmental samples</taxon>
    </lineage>
</organism>
<dbReference type="EMBL" id="KF540237">
    <property type="protein sequence ID" value="AIF26554.1"/>
    <property type="molecule type" value="Genomic_DNA"/>
</dbReference>
<accession>A0A0H3U7L2</accession>
<reference evidence="2" key="1">
    <citation type="submission" date="2013-08" db="EMBL/GenBank/DDBJ databases">
        <title>Comparison of modified E. coli strains.</title>
        <authorList>
            <person name="Juergensen J."/>
            <person name="Bonge A."/>
            <person name="Streit W.R."/>
        </authorList>
    </citation>
    <scope>NUCLEOTIDE SEQUENCE</scope>
</reference>
<dbReference type="Gene3D" id="2.60.40.1180">
    <property type="entry name" value="Golgi alpha-mannosidase II"/>
    <property type="match status" value="1"/>
</dbReference>
<protein>
    <recommendedName>
        <fullName evidence="1">Glycoside hydrolase family 5 C-terminal domain-containing protein</fullName>
    </recommendedName>
</protein>
<dbReference type="InterPro" id="IPR016035">
    <property type="entry name" value="Acyl_Trfase/lysoPLipase"/>
</dbReference>
<dbReference type="Gene3D" id="3.20.20.80">
    <property type="entry name" value="Glycosidases"/>
    <property type="match status" value="1"/>
</dbReference>
<dbReference type="SUPFAM" id="SSF51445">
    <property type="entry name" value="(Trans)glycosidases"/>
    <property type="match status" value="1"/>
</dbReference>
<dbReference type="AlphaFoldDB" id="A0A0H3U7L2"/>
<dbReference type="Gene3D" id="3.40.1090.10">
    <property type="entry name" value="Cytosolic phospholipase A2 catalytic domain"/>
    <property type="match status" value="1"/>
</dbReference>
<dbReference type="GO" id="GO:1901136">
    <property type="term" value="P:carbohydrate derivative catabolic process"/>
    <property type="evidence" value="ECO:0007669"/>
    <property type="project" value="UniProtKB-ARBA"/>
</dbReference>
<dbReference type="SUPFAM" id="SSF52151">
    <property type="entry name" value="FabD/lysophospholipase-like"/>
    <property type="match status" value="1"/>
</dbReference>